<evidence type="ECO:0000256" key="2">
    <source>
        <dbReference type="ARBA" id="ARBA00003690"/>
    </source>
</evidence>
<comment type="function">
    <text evidence="2">May be involved in the metabolism of insect hormones and in the breakdown of synthetic insecticides.</text>
</comment>
<evidence type="ECO:0000256" key="14">
    <source>
        <dbReference type="RuleBase" id="RU000461"/>
    </source>
</evidence>
<keyword evidence="8" id="KW-0256">Endoplasmic reticulum</keyword>
<evidence type="ECO:0000256" key="7">
    <source>
        <dbReference type="ARBA" id="ARBA00022723"/>
    </source>
</evidence>
<proteinExistence type="inferred from homology"/>
<evidence type="ECO:0008006" key="18">
    <source>
        <dbReference type="Google" id="ProtNLM"/>
    </source>
</evidence>
<keyword evidence="11 14" id="KW-0408">Iron</keyword>
<dbReference type="InterPro" id="IPR002403">
    <property type="entry name" value="Cyt_P450_E_grp-IV"/>
</dbReference>
<evidence type="ECO:0000256" key="13">
    <source>
        <dbReference type="ARBA" id="ARBA00023136"/>
    </source>
</evidence>
<name>A0ABQ8S3D2_PERAM</name>
<dbReference type="Proteomes" id="UP001148838">
    <property type="component" value="Unassembled WGS sequence"/>
</dbReference>
<evidence type="ECO:0000256" key="5">
    <source>
        <dbReference type="ARBA" id="ARBA00010617"/>
    </source>
</evidence>
<keyword evidence="6 14" id="KW-0349">Heme</keyword>
<keyword evidence="15" id="KW-0812">Transmembrane</keyword>
<keyword evidence="13 15" id="KW-0472">Membrane</keyword>
<protein>
    <recommendedName>
        <fullName evidence="18">Cytochrome P450</fullName>
    </recommendedName>
</protein>
<keyword evidence="10 14" id="KW-0560">Oxidoreductase</keyword>
<gene>
    <name evidence="16" type="ORF">ANN_24470</name>
</gene>
<evidence type="ECO:0000256" key="10">
    <source>
        <dbReference type="ARBA" id="ARBA00023002"/>
    </source>
</evidence>
<dbReference type="PROSITE" id="PS00086">
    <property type="entry name" value="CYTOCHROME_P450"/>
    <property type="match status" value="1"/>
</dbReference>
<comment type="caution">
    <text evidence="16">The sequence shown here is derived from an EMBL/GenBank/DDBJ whole genome shotgun (WGS) entry which is preliminary data.</text>
</comment>
<comment type="cofactor">
    <cofactor evidence="1">
        <name>heme</name>
        <dbReference type="ChEBI" id="CHEBI:30413"/>
    </cofactor>
</comment>
<evidence type="ECO:0000256" key="15">
    <source>
        <dbReference type="SAM" id="Phobius"/>
    </source>
</evidence>
<evidence type="ECO:0000313" key="17">
    <source>
        <dbReference type="Proteomes" id="UP001148838"/>
    </source>
</evidence>
<dbReference type="InterPro" id="IPR001128">
    <property type="entry name" value="Cyt_P450"/>
</dbReference>
<dbReference type="InterPro" id="IPR036396">
    <property type="entry name" value="Cyt_P450_sf"/>
</dbReference>
<dbReference type="PANTHER" id="PTHR24292">
    <property type="entry name" value="CYTOCHROME P450"/>
    <property type="match status" value="1"/>
</dbReference>
<keyword evidence="9" id="KW-0492">Microsome</keyword>
<dbReference type="InterPro" id="IPR017972">
    <property type="entry name" value="Cyt_P450_CS"/>
</dbReference>
<evidence type="ECO:0000256" key="12">
    <source>
        <dbReference type="ARBA" id="ARBA00023033"/>
    </source>
</evidence>
<dbReference type="PRINTS" id="PR00465">
    <property type="entry name" value="EP450IV"/>
</dbReference>
<evidence type="ECO:0000256" key="9">
    <source>
        <dbReference type="ARBA" id="ARBA00022848"/>
    </source>
</evidence>
<comment type="subcellular location">
    <subcellularLocation>
        <location evidence="4">Endoplasmic reticulum membrane</location>
        <topology evidence="4">Peripheral membrane protein</topology>
    </subcellularLocation>
    <subcellularLocation>
        <location evidence="3">Microsome membrane</location>
        <topology evidence="3">Peripheral membrane protein</topology>
    </subcellularLocation>
</comment>
<evidence type="ECO:0000256" key="3">
    <source>
        <dbReference type="ARBA" id="ARBA00004174"/>
    </source>
</evidence>
<evidence type="ECO:0000256" key="4">
    <source>
        <dbReference type="ARBA" id="ARBA00004406"/>
    </source>
</evidence>
<dbReference type="SUPFAM" id="SSF48264">
    <property type="entry name" value="Cytochrome P450"/>
    <property type="match status" value="1"/>
</dbReference>
<comment type="similarity">
    <text evidence="5 14">Belongs to the cytochrome P450 family.</text>
</comment>
<keyword evidence="7 14" id="KW-0479">Metal-binding</keyword>
<dbReference type="PRINTS" id="PR00385">
    <property type="entry name" value="P450"/>
</dbReference>
<feature type="transmembrane region" description="Helical" evidence="15">
    <location>
        <begin position="443"/>
        <end position="461"/>
    </location>
</feature>
<dbReference type="InterPro" id="IPR050476">
    <property type="entry name" value="Insect_CytP450_Detox"/>
</dbReference>
<keyword evidence="12 14" id="KW-0503">Monooxygenase</keyword>
<dbReference type="PANTHER" id="PTHR24292:SF54">
    <property type="entry name" value="CYP9F3-RELATED"/>
    <property type="match status" value="1"/>
</dbReference>
<accession>A0ABQ8S3D2</accession>
<sequence length="496" mass="57741">MANACYYSDENLLSSSLLSKNLKVRIYKTVTLPVVLYGCETRTLTLREEQRIRVFENKVLRKIFGAKRDEVTGEWRKLHNTKLHALCSSPDIIRNIKSRRLRWAGHVARMGESRNAYRVLVGRLEGKRPLGRPRRRWEDNIKMDLRAVGYDGGLREATELAKNLSEDSVATCAYGMRHNSFQNSRSEFRVYCRNFFQPTIRKGIAQSFLFIAPRLSNFFGLRIIPSKVADFFRQKTKESMAYRQQNNIRRNDYLQYLLQVKKSIAAENDLNNTATPWYKKFTDEDVAAHALTFFTEGYETCAVSLSMLLYYLACNRDVQIKLIQEVDFIIKKHNYRLNLDVIEDMQYLDMVVKESLRMNAPVPFITRLCTKRFELHTNGGDLTIQKGTPMVIPVLALHNDPKFFPHPKTFDPERFNKSSAAQRPRCTYLPFGAGPRTCLGSRYALALIKCCMVLVLLQYYIKKCRYTPRTTTAVPTSFIYTPKEKLWIEFVKRDKK</sequence>
<evidence type="ECO:0000313" key="16">
    <source>
        <dbReference type="EMBL" id="KAJ4428433.1"/>
    </source>
</evidence>
<evidence type="ECO:0000256" key="6">
    <source>
        <dbReference type="ARBA" id="ARBA00022617"/>
    </source>
</evidence>
<dbReference type="EMBL" id="JAJSOF020000037">
    <property type="protein sequence ID" value="KAJ4428433.1"/>
    <property type="molecule type" value="Genomic_DNA"/>
</dbReference>
<evidence type="ECO:0000256" key="8">
    <source>
        <dbReference type="ARBA" id="ARBA00022824"/>
    </source>
</evidence>
<reference evidence="16 17" key="1">
    <citation type="journal article" date="2022" name="Allergy">
        <title>Genome assembly and annotation of Periplaneta americana reveal a comprehensive cockroach allergen profile.</title>
        <authorList>
            <person name="Wang L."/>
            <person name="Xiong Q."/>
            <person name="Saelim N."/>
            <person name="Wang L."/>
            <person name="Nong W."/>
            <person name="Wan A.T."/>
            <person name="Shi M."/>
            <person name="Liu X."/>
            <person name="Cao Q."/>
            <person name="Hui J.H.L."/>
            <person name="Sookrung N."/>
            <person name="Leung T.F."/>
            <person name="Tungtrongchitr A."/>
            <person name="Tsui S.K.W."/>
        </authorList>
    </citation>
    <scope>NUCLEOTIDE SEQUENCE [LARGE SCALE GENOMIC DNA]</scope>
    <source>
        <strain evidence="16">PWHHKU_190912</strain>
    </source>
</reference>
<organism evidence="16 17">
    <name type="scientific">Periplaneta americana</name>
    <name type="common">American cockroach</name>
    <name type="synonym">Blatta americana</name>
    <dbReference type="NCBI Taxonomy" id="6978"/>
    <lineage>
        <taxon>Eukaryota</taxon>
        <taxon>Metazoa</taxon>
        <taxon>Ecdysozoa</taxon>
        <taxon>Arthropoda</taxon>
        <taxon>Hexapoda</taxon>
        <taxon>Insecta</taxon>
        <taxon>Pterygota</taxon>
        <taxon>Neoptera</taxon>
        <taxon>Polyneoptera</taxon>
        <taxon>Dictyoptera</taxon>
        <taxon>Blattodea</taxon>
        <taxon>Blattoidea</taxon>
        <taxon>Blattidae</taxon>
        <taxon>Blattinae</taxon>
        <taxon>Periplaneta</taxon>
    </lineage>
</organism>
<dbReference type="CDD" id="cd11056">
    <property type="entry name" value="CYP6-like"/>
    <property type="match status" value="1"/>
</dbReference>
<evidence type="ECO:0000256" key="1">
    <source>
        <dbReference type="ARBA" id="ARBA00001971"/>
    </source>
</evidence>
<dbReference type="Gene3D" id="1.10.630.10">
    <property type="entry name" value="Cytochrome P450"/>
    <property type="match status" value="1"/>
</dbReference>
<dbReference type="Pfam" id="PF00067">
    <property type="entry name" value="p450"/>
    <property type="match status" value="1"/>
</dbReference>
<keyword evidence="17" id="KW-1185">Reference proteome</keyword>
<keyword evidence="15" id="KW-1133">Transmembrane helix</keyword>
<evidence type="ECO:0000256" key="11">
    <source>
        <dbReference type="ARBA" id="ARBA00023004"/>
    </source>
</evidence>